<keyword evidence="3" id="KW-0804">Transcription</keyword>
<gene>
    <name evidence="6" type="ORF">Z045_25715</name>
</gene>
<evidence type="ECO:0000256" key="4">
    <source>
        <dbReference type="PROSITE-ProRule" id="PRU00335"/>
    </source>
</evidence>
<evidence type="ECO:0000313" key="7">
    <source>
        <dbReference type="Proteomes" id="UP000053060"/>
    </source>
</evidence>
<evidence type="ECO:0000256" key="1">
    <source>
        <dbReference type="ARBA" id="ARBA00023015"/>
    </source>
</evidence>
<dbReference type="AlphaFoldDB" id="A0A0V9UDV3"/>
<feature type="domain" description="HTH tetR-type" evidence="5">
    <location>
        <begin position="1"/>
        <end position="61"/>
    </location>
</feature>
<dbReference type="PANTHER" id="PTHR30055">
    <property type="entry name" value="HTH-TYPE TRANSCRIPTIONAL REGULATOR RUTR"/>
    <property type="match status" value="1"/>
</dbReference>
<dbReference type="GO" id="GO:0000976">
    <property type="term" value="F:transcription cis-regulatory region binding"/>
    <property type="evidence" value="ECO:0007669"/>
    <property type="project" value="TreeGrafter"/>
</dbReference>
<protein>
    <recommendedName>
        <fullName evidence="5">HTH tetR-type domain-containing protein</fullName>
    </recommendedName>
</protein>
<dbReference type="PRINTS" id="PR00455">
    <property type="entry name" value="HTHTETR"/>
</dbReference>
<sequence>MTRDDQILKAAEELFYQRSFDGVGVDEIGQAAGVSGSAIYRHFEGKNEILETLFDRAVDALLMGLPDPNDHPHDELRELIDSFVQFAQTNRMLASIWEREHRSLREPYRRRHQRRLRQYVERWVDCLSKCYPGWAEGRLLVAIRAAQALMMSDATRPGRGSSRDVGGLLSAMALRSFEVLDSPPRSDTQLGM</sequence>
<dbReference type="PROSITE" id="PS50977">
    <property type="entry name" value="HTH_TETR_2"/>
    <property type="match status" value="1"/>
</dbReference>
<dbReference type="FunFam" id="1.10.10.60:FF:000141">
    <property type="entry name" value="TetR family transcriptional regulator"/>
    <property type="match status" value="1"/>
</dbReference>
<dbReference type="Pfam" id="PF00440">
    <property type="entry name" value="TetR_N"/>
    <property type="match status" value="1"/>
</dbReference>
<dbReference type="Gene3D" id="1.10.357.10">
    <property type="entry name" value="Tetracycline Repressor, domain 2"/>
    <property type="match status" value="1"/>
</dbReference>
<organism evidence="6 7">
    <name type="scientific">Rhodococcus pyridinivorans KG-16</name>
    <dbReference type="NCBI Taxonomy" id="1441730"/>
    <lineage>
        <taxon>Bacteria</taxon>
        <taxon>Bacillati</taxon>
        <taxon>Actinomycetota</taxon>
        <taxon>Actinomycetes</taxon>
        <taxon>Mycobacteriales</taxon>
        <taxon>Nocardiaceae</taxon>
        <taxon>Rhodococcus</taxon>
    </lineage>
</organism>
<dbReference type="GO" id="GO:0003700">
    <property type="term" value="F:DNA-binding transcription factor activity"/>
    <property type="evidence" value="ECO:0007669"/>
    <property type="project" value="TreeGrafter"/>
</dbReference>
<accession>A0A0V9UDV3</accession>
<comment type="caution">
    <text evidence="6">The sequence shown here is derived from an EMBL/GenBank/DDBJ whole genome shotgun (WGS) entry which is preliminary data.</text>
</comment>
<dbReference type="SUPFAM" id="SSF46689">
    <property type="entry name" value="Homeodomain-like"/>
    <property type="match status" value="1"/>
</dbReference>
<dbReference type="GO" id="GO:0045892">
    <property type="term" value="P:negative regulation of DNA-templated transcription"/>
    <property type="evidence" value="ECO:0007669"/>
    <property type="project" value="UniProtKB-ARBA"/>
</dbReference>
<dbReference type="PATRIC" id="fig|1441730.3.peg.5432"/>
<dbReference type="InterPro" id="IPR001647">
    <property type="entry name" value="HTH_TetR"/>
</dbReference>
<keyword evidence="1" id="KW-0805">Transcription regulation</keyword>
<dbReference type="Pfam" id="PF17932">
    <property type="entry name" value="TetR_C_24"/>
    <property type="match status" value="1"/>
</dbReference>
<evidence type="ECO:0000256" key="3">
    <source>
        <dbReference type="ARBA" id="ARBA00023163"/>
    </source>
</evidence>
<evidence type="ECO:0000313" key="6">
    <source>
        <dbReference type="EMBL" id="KSZ55991.1"/>
    </source>
</evidence>
<feature type="DNA-binding region" description="H-T-H motif" evidence="4">
    <location>
        <begin position="24"/>
        <end position="43"/>
    </location>
</feature>
<evidence type="ECO:0000259" key="5">
    <source>
        <dbReference type="PROSITE" id="PS50977"/>
    </source>
</evidence>
<proteinExistence type="predicted"/>
<dbReference type="EMBL" id="AZXY01000030">
    <property type="protein sequence ID" value="KSZ55991.1"/>
    <property type="molecule type" value="Genomic_DNA"/>
</dbReference>
<reference evidence="6 7" key="2">
    <citation type="journal article" date="2016" name="Genome Announc.">
        <title>Draft Genome Sequence of a Versatile Hydrocarbon-Degrading Bacterium, Rhodococcus pyridinivorans Strain KG-16, Collected from Oil Fields in India.</title>
        <authorList>
            <person name="Aggarwal R.K."/>
            <person name="Dawar C."/>
            <person name="Phanindranath R."/>
            <person name="Mutnuri L."/>
            <person name="Dayal A.M."/>
        </authorList>
    </citation>
    <scope>NUCLEOTIDE SEQUENCE [LARGE SCALE GENOMIC DNA]</scope>
    <source>
        <strain evidence="6 7">KG-16</strain>
    </source>
</reference>
<dbReference type="Proteomes" id="UP000053060">
    <property type="component" value="Unassembled WGS sequence"/>
</dbReference>
<dbReference type="InterPro" id="IPR041490">
    <property type="entry name" value="KstR2_TetR_C"/>
</dbReference>
<keyword evidence="2 4" id="KW-0238">DNA-binding</keyword>
<reference evidence="7" key="1">
    <citation type="submission" date="2015-01" db="EMBL/GenBank/DDBJ databases">
        <title>Draft genome sequence of Rhodococcus pyridinivorans strain KG-16, a hydrocarbon-degrading bacterium.</title>
        <authorList>
            <person name="Aggarwal R.K."/>
            <person name="Dawar C."/>
        </authorList>
    </citation>
    <scope>NUCLEOTIDE SEQUENCE [LARGE SCALE GENOMIC DNA]</scope>
    <source>
        <strain evidence="7">KG-16</strain>
    </source>
</reference>
<dbReference type="InterPro" id="IPR009057">
    <property type="entry name" value="Homeodomain-like_sf"/>
</dbReference>
<dbReference type="RefSeq" id="WP_060655226.1">
    <property type="nucleotide sequence ID" value="NZ_AZXY01000030.1"/>
</dbReference>
<dbReference type="Gene3D" id="1.10.10.60">
    <property type="entry name" value="Homeodomain-like"/>
    <property type="match status" value="1"/>
</dbReference>
<name>A0A0V9UDV3_9NOCA</name>
<evidence type="ECO:0000256" key="2">
    <source>
        <dbReference type="ARBA" id="ARBA00023125"/>
    </source>
</evidence>
<dbReference type="PANTHER" id="PTHR30055:SF234">
    <property type="entry name" value="HTH-TYPE TRANSCRIPTIONAL REGULATOR BETI"/>
    <property type="match status" value="1"/>
</dbReference>
<dbReference type="InterPro" id="IPR050109">
    <property type="entry name" value="HTH-type_TetR-like_transc_reg"/>
</dbReference>